<dbReference type="PANTHER" id="PTHR22895">
    <property type="entry name" value="ARMADILLO REPEAT-CONTAINING PROTEIN 6"/>
    <property type="match status" value="1"/>
</dbReference>
<evidence type="ECO:0000256" key="2">
    <source>
        <dbReference type="SAM" id="MobiDB-lite"/>
    </source>
</evidence>
<keyword evidence="1" id="KW-0677">Repeat</keyword>
<dbReference type="Gene3D" id="1.25.10.10">
    <property type="entry name" value="Leucine-rich Repeat Variant"/>
    <property type="match status" value="1"/>
</dbReference>
<gene>
    <name evidence="3" type="ORF">FVE85_8477</name>
</gene>
<dbReference type="InterPro" id="IPR016024">
    <property type="entry name" value="ARM-type_fold"/>
</dbReference>
<dbReference type="PANTHER" id="PTHR22895:SF0">
    <property type="entry name" value="ARMADILLO REPEAT-CONTAINING PROTEIN 6"/>
    <property type="match status" value="1"/>
</dbReference>
<dbReference type="AlphaFoldDB" id="A0A5J4YLH7"/>
<name>A0A5J4YLH7_PORPP</name>
<reference evidence="4" key="1">
    <citation type="journal article" date="2019" name="Nat. Commun.">
        <title>Expansion of phycobilisome linker gene families in mesophilic red algae.</title>
        <authorList>
            <person name="Lee J."/>
            <person name="Kim D."/>
            <person name="Bhattacharya D."/>
            <person name="Yoon H.S."/>
        </authorList>
    </citation>
    <scope>NUCLEOTIDE SEQUENCE [LARGE SCALE GENOMIC DNA]</scope>
    <source>
        <strain evidence="4">CCMP 1328</strain>
    </source>
</reference>
<feature type="region of interest" description="Disordered" evidence="2">
    <location>
        <begin position="560"/>
        <end position="595"/>
    </location>
</feature>
<keyword evidence="4" id="KW-1185">Reference proteome</keyword>
<dbReference type="InterPro" id="IPR000225">
    <property type="entry name" value="Armadillo"/>
</dbReference>
<accession>A0A5J4YLH7</accession>
<dbReference type="OMA" id="CANDQRS"/>
<dbReference type="SUPFAM" id="SSF48371">
    <property type="entry name" value="ARM repeat"/>
    <property type="match status" value="2"/>
</dbReference>
<sequence length="595" mass="64536">MASNPTAIHASTEYVVGVSPDTSSHPDLVWISSALGDTAASKQGVMDALDRIRKFPGEQLDLNLFLATGGMRLMCGATARFMDDELVQIHAAEMLETVLGEVRKAPAYLHEADGVPVLMQALYDWTRSQKVVSPLLGALRYATFLRDNRPVMIDMGVIEKIAYLMGEFDSNEIRLRGTYVLSNVSYGNVALKQRVGDSGVFSTMVKMMNSTEVAQVSEDHIVALFAAIRNLVFGSKKNQNTIYETGGIGAMCACAQAHLDRSELVDNAFAALGNSLFDNVPNVREFIDQRGVELIFKGVEAHPADLSLRENAFVLILLCARASSYSNAEVLDEILRHGTLKMIMETVSSESSSLLLKQKALLVIPQLSTLLDGLRQAREVGLLEVLVLELRKTVDKQPGEGQGTQGDKLPLAVGILSAMASLIPGDEENKSVLLRNKVLEITVEFLEQYIDDKAAAAQCLLLYDALFDDAEIRSDAEEKVIELIVKAMQLHNTDASIQEHGCGALYKIGIWGSVDPKLLSAPEVVQAVEYARESNKGSFAVESVANQFLMVLIQDSDANQRSGRNLGGGAGGAGMRSRSRTLGPGSSRSRPTKVS</sequence>
<evidence type="ECO:0000313" key="3">
    <source>
        <dbReference type="EMBL" id="KAA8491995.1"/>
    </source>
</evidence>
<dbReference type="Proteomes" id="UP000324585">
    <property type="component" value="Unassembled WGS sequence"/>
</dbReference>
<evidence type="ECO:0000313" key="4">
    <source>
        <dbReference type="Proteomes" id="UP000324585"/>
    </source>
</evidence>
<dbReference type="EMBL" id="VRMN01000011">
    <property type="protein sequence ID" value="KAA8491995.1"/>
    <property type="molecule type" value="Genomic_DNA"/>
</dbReference>
<organism evidence="3 4">
    <name type="scientific">Porphyridium purpureum</name>
    <name type="common">Red alga</name>
    <name type="synonym">Porphyridium cruentum</name>
    <dbReference type="NCBI Taxonomy" id="35688"/>
    <lineage>
        <taxon>Eukaryota</taxon>
        <taxon>Rhodophyta</taxon>
        <taxon>Bangiophyceae</taxon>
        <taxon>Porphyridiales</taxon>
        <taxon>Porphyridiaceae</taxon>
        <taxon>Porphyridium</taxon>
    </lineage>
</organism>
<comment type="caution">
    <text evidence="3">The sequence shown here is derived from an EMBL/GenBank/DDBJ whole genome shotgun (WGS) entry which is preliminary data.</text>
</comment>
<dbReference type="SMART" id="SM00185">
    <property type="entry name" value="ARM"/>
    <property type="match status" value="6"/>
</dbReference>
<proteinExistence type="predicted"/>
<dbReference type="InterPro" id="IPR011989">
    <property type="entry name" value="ARM-like"/>
</dbReference>
<feature type="compositionally biased region" description="Polar residues" evidence="2">
    <location>
        <begin position="584"/>
        <end position="595"/>
    </location>
</feature>
<feature type="compositionally biased region" description="Gly residues" evidence="2">
    <location>
        <begin position="565"/>
        <end position="574"/>
    </location>
</feature>
<evidence type="ECO:0008006" key="5">
    <source>
        <dbReference type="Google" id="ProtNLM"/>
    </source>
</evidence>
<evidence type="ECO:0000256" key="1">
    <source>
        <dbReference type="ARBA" id="ARBA00022737"/>
    </source>
</evidence>
<protein>
    <recommendedName>
        <fullName evidence="5">ARM repeat-containing protein</fullName>
    </recommendedName>
</protein>